<evidence type="ECO:0000313" key="2">
    <source>
        <dbReference type="Proteomes" id="UP000674143"/>
    </source>
</evidence>
<keyword evidence="2" id="KW-1185">Reference proteome</keyword>
<dbReference type="Proteomes" id="UP000674143">
    <property type="component" value="Unassembled WGS sequence"/>
</dbReference>
<protein>
    <submittedName>
        <fullName evidence="1">Uncharacterized protein</fullName>
    </submittedName>
</protein>
<proteinExistence type="predicted"/>
<reference evidence="2" key="2">
    <citation type="journal article" date="2021" name="Sci. Data">
        <title>Chromosome-scale genome sequencing, assembly and annotation of six genomes from subfamily Leishmaniinae.</title>
        <authorList>
            <person name="Almutairi H."/>
            <person name="Urbaniak M.D."/>
            <person name="Bates M.D."/>
            <person name="Jariyapan N."/>
            <person name="Kwakye-Nuako G."/>
            <person name="Thomaz Soccol V."/>
            <person name="Al-Salem W.S."/>
            <person name="Dillon R.J."/>
            <person name="Bates P.A."/>
            <person name="Gatherer D."/>
        </authorList>
    </citation>
    <scope>NUCLEOTIDE SEQUENCE [LARGE SCALE GENOMIC DNA]</scope>
</reference>
<dbReference type="RefSeq" id="XP_067066090.1">
    <property type="nucleotide sequence ID" value="XM_067209458.1"/>
</dbReference>
<sequence length="168" mass="19111">MPPKLTHPRLVHHVSLATRIKAWWLGIENPEVLSRYGEHGVMRMVWIEWRGTLAMCAGGYVLYVGRQQSKRANEILDNIELNRQCYYQRDFKPTYAPDAPGGVYDGVTGYSYRDEPSGLMMNADNKLVSDESRAERSERLAKTDVTPEMVAQARNLLHSRRYKGAPGG</sequence>
<reference evidence="2" key="1">
    <citation type="journal article" date="2021" name="Microbiol. Resour. Announc.">
        <title>LGAAP: Leishmaniinae Genome Assembly and Annotation Pipeline.</title>
        <authorList>
            <person name="Almutairi H."/>
            <person name="Urbaniak M.D."/>
            <person name="Bates M.D."/>
            <person name="Jariyapan N."/>
            <person name="Kwakye-Nuako G."/>
            <person name="Thomaz-Soccol V."/>
            <person name="Al-Salem W.S."/>
            <person name="Dillon R.J."/>
            <person name="Bates P.A."/>
            <person name="Gatherer D."/>
        </authorList>
    </citation>
    <scope>NUCLEOTIDE SEQUENCE [LARGE SCALE GENOMIC DNA]</scope>
</reference>
<name>A0A836HUJ7_9TRYP</name>
<dbReference type="KEGG" id="loi:92363392"/>
<comment type="caution">
    <text evidence="1">The sequence shown here is derived from an EMBL/GenBank/DDBJ whole genome shotgun (WGS) entry which is preliminary data.</text>
</comment>
<accession>A0A836HUJ7</accession>
<gene>
    <name evidence="1" type="ORF">LSCM4_07574</name>
</gene>
<evidence type="ECO:0000313" key="1">
    <source>
        <dbReference type="EMBL" id="KAG5487893.1"/>
    </source>
</evidence>
<dbReference type="AlphaFoldDB" id="A0A836HUJ7"/>
<dbReference type="EMBL" id="JAFHLR010000004">
    <property type="protein sequence ID" value="KAG5487893.1"/>
    <property type="molecule type" value="Genomic_DNA"/>
</dbReference>
<dbReference type="GeneID" id="92363392"/>
<organism evidence="1 2">
    <name type="scientific">Leishmania orientalis</name>
    <dbReference type="NCBI Taxonomy" id="2249476"/>
    <lineage>
        <taxon>Eukaryota</taxon>
        <taxon>Discoba</taxon>
        <taxon>Euglenozoa</taxon>
        <taxon>Kinetoplastea</taxon>
        <taxon>Metakinetoplastina</taxon>
        <taxon>Trypanosomatida</taxon>
        <taxon>Trypanosomatidae</taxon>
        <taxon>Leishmaniinae</taxon>
        <taxon>Leishmania</taxon>
    </lineage>
</organism>